<dbReference type="InterPro" id="IPR045864">
    <property type="entry name" value="aa-tRNA-synth_II/BPL/LPL"/>
</dbReference>
<organism evidence="12 15">
    <name type="scientific">Exiguobacterium indicum</name>
    <dbReference type="NCBI Taxonomy" id="296995"/>
    <lineage>
        <taxon>Bacteria</taxon>
        <taxon>Bacillati</taxon>
        <taxon>Bacillota</taxon>
        <taxon>Bacilli</taxon>
        <taxon>Bacillales</taxon>
        <taxon>Bacillales Family XII. Incertae Sedis</taxon>
        <taxon>Exiguobacterium</taxon>
    </lineage>
</organism>
<dbReference type="PIRSF" id="PIRSF001535">
    <property type="entry name" value="ProRS_1"/>
    <property type="match status" value="1"/>
</dbReference>
<dbReference type="PANTHER" id="PTHR42753">
    <property type="entry name" value="MITOCHONDRIAL RIBOSOME PROTEIN L39/PROLYL-TRNA LIGASE FAMILY MEMBER"/>
    <property type="match status" value="1"/>
</dbReference>
<dbReference type="InterPro" id="IPR002316">
    <property type="entry name" value="Pro-tRNA-ligase_IIa"/>
</dbReference>
<comment type="subcellular location">
    <subcellularLocation>
        <location evidence="1 10">Cytoplasm</location>
    </subcellularLocation>
</comment>
<comment type="caution">
    <text evidence="12">The sequence shown here is derived from an EMBL/GenBank/DDBJ whole genome shotgun (WGS) entry which is preliminary data.</text>
</comment>
<evidence type="ECO:0000256" key="6">
    <source>
        <dbReference type="ARBA" id="ARBA00022840"/>
    </source>
</evidence>
<sequence length="566" mass="62660">MKQSKLFMPTLREVPSDAEAISHQLLLRAGFMRQNAAGIYSYLPLAKRVLANIETIIREELEAAGAQELLMPAIQPAELWEETGRWDIYGPELMRLTDRHDRRFALGATHEELITSIVRDELNSYKKLPVNLFQIQMKYRDERRPRFGLLRGREFIMKDAYSFHSSQESLDEEYQNMFDTYSRIFSRVGLEFRPVVADSGAIGGSGTHEFHALAAIGEDTIVYSDQSDYAANLEMAESIDAYPKQDKAPEALEEVHTADAKTIEAVSAHLNLPANESIKTVIFKTEQGLVMALVRGDHEVNDIKLKNYLGALDITMASDEEIEAALHSTPGTLGPIGADMKIVADYAVRALTNAVCGANKAETHYIHVDPSRDFEADYTDLRFVEEGDASPDGNGNVKFARGIEVGQVFKLGTRYSEGMGATFLDEGGKAQPLIMGCYGIGVSRTLSAVVEQHYDERGIIWPKAIAPYDVHLIVVNGKNAEQLELGETLYRELTAAGFSVLLDDRKERAGVKFADADLIGLPVRLNVGKKAAEGIVELKARRGGDAEEIGQEQVVEAVRSLYEGLE</sequence>
<reference evidence="12 15" key="1">
    <citation type="journal article" date="2015" name="Int. J. Syst. Evol. Microbiol.">
        <title>Exiguobacterium enclense sp. nov., isolated from sediment.</title>
        <authorList>
            <person name="Dastager S.G."/>
            <person name="Mawlankar R."/>
            <person name="Sonalkar V.V."/>
            <person name="Thorat M.N."/>
            <person name="Mual P."/>
            <person name="Verma A."/>
            <person name="Krishnamurthi S."/>
            <person name="Tang S.K."/>
            <person name="Li W.J."/>
        </authorList>
    </citation>
    <scope>NUCLEOTIDE SEQUENCE [LARGE SCALE GENOMIC DNA]</scope>
    <source>
        <strain evidence="12 15">NIO-1109</strain>
    </source>
</reference>
<dbReference type="GO" id="GO:0016740">
    <property type="term" value="F:transferase activity"/>
    <property type="evidence" value="ECO:0007669"/>
    <property type="project" value="UniProtKB-ARBA"/>
</dbReference>
<evidence type="ECO:0000256" key="1">
    <source>
        <dbReference type="ARBA" id="ARBA00004496"/>
    </source>
</evidence>
<dbReference type="InterPro" id="IPR006195">
    <property type="entry name" value="aa-tRNA-synth_II"/>
</dbReference>
<dbReference type="CDD" id="cd00861">
    <property type="entry name" value="ProRS_anticodon_short"/>
    <property type="match status" value="1"/>
</dbReference>
<dbReference type="EMBL" id="LDQV01000023">
    <property type="protein sequence ID" value="KTR26518.1"/>
    <property type="molecule type" value="Genomic_DNA"/>
</dbReference>
<evidence type="ECO:0000313" key="13">
    <source>
        <dbReference type="EMBL" id="KTR26518.1"/>
    </source>
</evidence>
<gene>
    <name evidence="10" type="primary">proS</name>
    <name evidence="12" type="ORF">AS033_04625</name>
    <name evidence="13" type="ORF">RSA11_09775</name>
    <name evidence="14" type="ORF">SZL87_02625</name>
</gene>
<dbReference type="InterPro" id="IPR033730">
    <property type="entry name" value="ProRS_core_prok"/>
</dbReference>
<comment type="function">
    <text evidence="10">Catalyzes the attachment of proline to tRNA(Pro) in a two-step reaction: proline is first activated by ATP to form Pro-AMP and then transferred to the acceptor end of tRNA(Pro). As ProRS can inadvertently accommodate and process non-cognate amino acids such as alanine and cysteine, to avoid such errors it has two additional distinct editing activities against alanine. One activity is designated as 'pretransfer' editing and involves the tRNA(Pro)-independent hydrolysis of activated Ala-AMP. The other activity is designated 'posttransfer' editing and involves deacylation of mischarged Ala-tRNA(Pro). The misacylated Cys-tRNA(Pro) is not edited by ProRS.</text>
</comment>
<dbReference type="InterPro" id="IPR004500">
    <property type="entry name" value="Pro-tRNA-synth_IIa_bac-type"/>
</dbReference>
<keyword evidence="7 10" id="KW-0648">Protein biosynthesis</keyword>
<dbReference type="GO" id="GO:0140096">
    <property type="term" value="F:catalytic activity, acting on a protein"/>
    <property type="evidence" value="ECO:0007669"/>
    <property type="project" value="UniProtKB-ARBA"/>
</dbReference>
<dbReference type="Proteomes" id="UP001387110">
    <property type="component" value="Unassembled WGS sequence"/>
</dbReference>
<comment type="catalytic activity">
    <reaction evidence="9 10">
        <text>tRNA(Pro) + L-proline + ATP = L-prolyl-tRNA(Pro) + AMP + diphosphate</text>
        <dbReference type="Rhea" id="RHEA:14305"/>
        <dbReference type="Rhea" id="RHEA-COMP:9700"/>
        <dbReference type="Rhea" id="RHEA-COMP:9702"/>
        <dbReference type="ChEBI" id="CHEBI:30616"/>
        <dbReference type="ChEBI" id="CHEBI:33019"/>
        <dbReference type="ChEBI" id="CHEBI:60039"/>
        <dbReference type="ChEBI" id="CHEBI:78442"/>
        <dbReference type="ChEBI" id="CHEBI:78532"/>
        <dbReference type="ChEBI" id="CHEBI:456215"/>
        <dbReference type="EC" id="6.1.1.15"/>
    </reaction>
</comment>
<dbReference type="NCBIfam" id="TIGR00409">
    <property type="entry name" value="proS_fam_II"/>
    <property type="match status" value="1"/>
</dbReference>
<dbReference type="GO" id="GO:0002161">
    <property type="term" value="F:aminoacyl-tRNA deacylase activity"/>
    <property type="evidence" value="ECO:0007669"/>
    <property type="project" value="InterPro"/>
</dbReference>
<comment type="domain">
    <text evidence="10">Consists of three domains: the N-terminal catalytic domain, the editing domain and the C-terminal anticodon-binding domain.</text>
</comment>
<evidence type="ECO:0000256" key="7">
    <source>
        <dbReference type="ARBA" id="ARBA00022917"/>
    </source>
</evidence>
<dbReference type="PRINTS" id="PR01046">
    <property type="entry name" value="TRNASYNTHPRO"/>
</dbReference>
<dbReference type="EMBL" id="LNQL01000001">
    <property type="protein sequence ID" value="KSU50672.1"/>
    <property type="molecule type" value="Genomic_DNA"/>
</dbReference>
<evidence type="ECO:0000256" key="4">
    <source>
        <dbReference type="ARBA" id="ARBA00022598"/>
    </source>
</evidence>
<evidence type="ECO:0000313" key="15">
    <source>
        <dbReference type="Proteomes" id="UP000053797"/>
    </source>
</evidence>
<dbReference type="InterPro" id="IPR023717">
    <property type="entry name" value="Pro-tRNA-Synthase_IIa_type1"/>
</dbReference>
<dbReference type="InterPro" id="IPR007214">
    <property type="entry name" value="YbaK/aa-tRNA-synth-assoc-dom"/>
</dbReference>
<dbReference type="InterPro" id="IPR004154">
    <property type="entry name" value="Anticodon-bd"/>
</dbReference>
<evidence type="ECO:0000256" key="2">
    <source>
        <dbReference type="ARBA" id="ARBA00011738"/>
    </source>
</evidence>
<dbReference type="SUPFAM" id="SSF55826">
    <property type="entry name" value="YbaK/ProRS associated domain"/>
    <property type="match status" value="1"/>
</dbReference>
<comment type="similarity">
    <text evidence="10">Belongs to the class-II aminoacyl-tRNA synthetase family. ProS type 1 subfamily.</text>
</comment>
<dbReference type="Gene3D" id="3.30.930.10">
    <property type="entry name" value="Bira Bifunctional Protein, Domain 2"/>
    <property type="match status" value="2"/>
</dbReference>
<dbReference type="EMBL" id="JBAWKY010000001">
    <property type="protein sequence ID" value="MEI4461315.1"/>
    <property type="molecule type" value="Genomic_DNA"/>
</dbReference>
<dbReference type="SUPFAM" id="SSF55681">
    <property type="entry name" value="Class II aaRS and biotin synthetases"/>
    <property type="match status" value="1"/>
</dbReference>
<feature type="domain" description="Aminoacyl-transfer RNA synthetases class-II family profile" evidence="11">
    <location>
        <begin position="48"/>
        <end position="462"/>
    </location>
</feature>
<accession>A0A0V8GKB6</accession>
<dbReference type="Gene3D" id="3.40.50.800">
    <property type="entry name" value="Anticodon-binding domain"/>
    <property type="match status" value="1"/>
</dbReference>
<dbReference type="SUPFAM" id="SSF52954">
    <property type="entry name" value="Class II aaRS ABD-related"/>
    <property type="match status" value="1"/>
</dbReference>
<dbReference type="AlphaFoldDB" id="A0A0V8GKB6"/>
<dbReference type="InterPro" id="IPR050062">
    <property type="entry name" value="Pro-tRNA_synthetase"/>
</dbReference>
<dbReference type="CDD" id="cd00779">
    <property type="entry name" value="ProRS_core_prok"/>
    <property type="match status" value="1"/>
</dbReference>
<keyword evidence="8 10" id="KW-0030">Aminoacyl-tRNA synthetase</keyword>
<evidence type="ECO:0000313" key="16">
    <source>
        <dbReference type="Proteomes" id="UP000072605"/>
    </source>
</evidence>
<dbReference type="RefSeq" id="WP_023468686.1">
    <property type="nucleotide sequence ID" value="NZ_FMYN01000001.1"/>
</dbReference>
<dbReference type="NCBIfam" id="NF006625">
    <property type="entry name" value="PRK09194.1"/>
    <property type="match status" value="1"/>
</dbReference>
<dbReference type="PROSITE" id="PS50862">
    <property type="entry name" value="AA_TRNA_LIGASE_II"/>
    <property type="match status" value="1"/>
</dbReference>
<evidence type="ECO:0000259" key="11">
    <source>
        <dbReference type="PROSITE" id="PS50862"/>
    </source>
</evidence>
<comment type="subunit">
    <text evidence="2 10">Homodimer.</text>
</comment>
<dbReference type="Pfam" id="PF00587">
    <property type="entry name" value="tRNA-synt_2b"/>
    <property type="match status" value="1"/>
</dbReference>
<dbReference type="GO" id="GO:0005829">
    <property type="term" value="C:cytosol"/>
    <property type="evidence" value="ECO:0007669"/>
    <property type="project" value="TreeGrafter"/>
</dbReference>
<evidence type="ECO:0000256" key="5">
    <source>
        <dbReference type="ARBA" id="ARBA00022741"/>
    </source>
</evidence>
<dbReference type="HAMAP" id="MF_01569">
    <property type="entry name" value="Pro_tRNA_synth_type1"/>
    <property type="match status" value="1"/>
</dbReference>
<dbReference type="InterPro" id="IPR044140">
    <property type="entry name" value="ProRS_anticodon_short"/>
</dbReference>
<evidence type="ECO:0000313" key="17">
    <source>
        <dbReference type="Proteomes" id="UP001387110"/>
    </source>
</evidence>
<evidence type="ECO:0000313" key="12">
    <source>
        <dbReference type="EMBL" id="KSU50672.1"/>
    </source>
</evidence>
<reference evidence="13 16" key="2">
    <citation type="journal article" date="2016" name="Front. Microbiol.">
        <title>Genomic Resource of Rice Seed Associated Bacteria.</title>
        <authorList>
            <person name="Midha S."/>
            <person name="Bansal K."/>
            <person name="Sharma S."/>
            <person name="Kumar N."/>
            <person name="Patil P.P."/>
            <person name="Chaudhry V."/>
            <person name="Patil P.B."/>
        </authorList>
    </citation>
    <scope>NUCLEOTIDE SEQUENCE [LARGE SCALE GENOMIC DNA]</scope>
    <source>
        <strain evidence="13 16">RSA11</strain>
    </source>
</reference>
<dbReference type="Pfam" id="PF04073">
    <property type="entry name" value="tRNA_edit"/>
    <property type="match status" value="1"/>
</dbReference>
<evidence type="ECO:0000313" key="14">
    <source>
        <dbReference type="EMBL" id="MEI4461315.1"/>
    </source>
</evidence>
<evidence type="ECO:0000256" key="3">
    <source>
        <dbReference type="ARBA" id="ARBA00022490"/>
    </source>
</evidence>
<dbReference type="CDD" id="cd04334">
    <property type="entry name" value="ProRS-INS"/>
    <property type="match status" value="1"/>
</dbReference>
<dbReference type="Proteomes" id="UP000072605">
    <property type="component" value="Unassembled WGS sequence"/>
</dbReference>
<keyword evidence="3 10" id="KW-0963">Cytoplasm</keyword>
<keyword evidence="17" id="KW-1185">Reference proteome</keyword>
<protein>
    <recommendedName>
        <fullName evidence="10">Proline--tRNA ligase</fullName>
        <ecNumber evidence="10">6.1.1.15</ecNumber>
    </recommendedName>
    <alternativeName>
        <fullName evidence="10">Prolyl-tRNA synthetase</fullName>
        <shortName evidence="10">ProRS</shortName>
    </alternativeName>
</protein>
<dbReference type="GO" id="GO:0006433">
    <property type="term" value="P:prolyl-tRNA aminoacylation"/>
    <property type="evidence" value="ECO:0007669"/>
    <property type="project" value="UniProtKB-UniRule"/>
</dbReference>
<evidence type="ECO:0000256" key="10">
    <source>
        <dbReference type="HAMAP-Rule" id="MF_01569"/>
    </source>
</evidence>
<dbReference type="InterPro" id="IPR002314">
    <property type="entry name" value="aa-tRNA-synt_IIb"/>
</dbReference>
<dbReference type="GO" id="GO:0004827">
    <property type="term" value="F:proline-tRNA ligase activity"/>
    <property type="evidence" value="ECO:0007669"/>
    <property type="project" value="UniProtKB-UniRule"/>
</dbReference>
<keyword evidence="5 10" id="KW-0547">Nucleotide-binding</keyword>
<proteinExistence type="inferred from homology"/>
<dbReference type="PANTHER" id="PTHR42753:SF2">
    <property type="entry name" value="PROLINE--TRNA LIGASE"/>
    <property type="match status" value="1"/>
</dbReference>
<dbReference type="Pfam" id="PF03129">
    <property type="entry name" value="HGTP_anticodon"/>
    <property type="match status" value="1"/>
</dbReference>
<dbReference type="InterPro" id="IPR036754">
    <property type="entry name" value="YbaK/aa-tRNA-synt-asso_dom_sf"/>
</dbReference>
<reference evidence="14 17" key="3">
    <citation type="submission" date="2023-12" db="EMBL/GenBank/DDBJ databases">
        <authorList>
            <person name="Easwaran N."/>
            <person name="Lazarus H.P.S."/>
        </authorList>
    </citation>
    <scope>NUCLEOTIDE SEQUENCE [LARGE SCALE GENOMIC DNA]</scope>
    <source>
        <strain evidence="14 17">VIT-2023</strain>
    </source>
</reference>
<dbReference type="FunFam" id="3.30.930.10:FF:000043">
    <property type="entry name" value="Proline--tRNA ligase"/>
    <property type="match status" value="1"/>
</dbReference>
<name>A0A0V8GKB6_9BACL</name>
<dbReference type="GO" id="GO:0005524">
    <property type="term" value="F:ATP binding"/>
    <property type="evidence" value="ECO:0007669"/>
    <property type="project" value="UniProtKB-UniRule"/>
</dbReference>
<keyword evidence="4 10" id="KW-0436">Ligase</keyword>
<evidence type="ECO:0000256" key="8">
    <source>
        <dbReference type="ARBA" id="ARBA00023146"/>
    </source>
</evidence>
<evidence type="ECO:0000256" key="9">
    <source>
        <dbReference type="ARBA" id="ARBA00047671"/>
    </source>
</evidence>
<dbReference type="Proteomes" id="UP000053797">
    <property type="component" value="Unassembled WGS sequence"/>
</dbReference>
<keyword evidence="6 10" id="KW-0067">ATP-binding</keyword>
<dbReference type="EC" id="6.1.1.15" evidence="10"/>
<dbReference type="OrthoDB" id="9809052at2"/>
<dbReference type="FunFam" id="3.40.50.800:FF:000011">
    <property type="entry name" value="Proline--tRNA ligase"/>
    <property type="match status" value="1"/>
</dbReference>
<dbReference type="InterPro" id="IPR036621">
    <property type="entry name" value="Anticodon-bd_dom_sf"/>
</dbReference>